<feature type="transmembrane region" description="Helical" evidence="7">
    <location>
        <begin position="204"/>
        <end position="222"/>
    </location>
</feature>
<evidence type="ECO:0000256" key="6">
    <source>
        <dbReference type="ARBA" id="ARBA00023136"/>
    </source>
</evidence>
<name>A0ABP8WIA0_9MICC</name>
<comment type="subcellular location">
    <subcellularLocation>
        <location evidence="1">Cell membrane</location>
        <topology evidence="1">Multi-pass membrane protein</topology>
    </subcellularLocation>
</comment>
<evidence type="ECO:0000256" key="2">
    <source>
        <dbReference type="ARBA" id="ARBA00022448"/>
    </source>
</evidence>
<feature type="transmembrane region" description="Helical" evidence="7">
    <location>
        <begin position="79"/>
        <end position="99"/>
    </location>
</feature>
<feature type="transmembrane region" description="Helical" evidence="7">
    <location>
        <begin position="46"/>
        <end position="67"/>
    </location>
</feature>
<keyword evidence="6 7" id="KW-0472">Membrane</keyword>
<dbReference type="InterPro" id="IPR020846">
    <property type="entry name" value="MFS_dom"/>
</dbReference>
<evidence type="ECO:0000256" key="3">
    <source>
        <dbReference type="ARBA" id="ARBA00022475"/>
    </source>
</evidence>
<evidence type="ECO:0000313" key="9">
    <source>
        <dbReference type="EMBL" id="GAA4688283.1"/>
    </source>
</evidence>
<sequence length="444" mass="46292">MRWIIVGDSLTTVSSSTGKVPYMTARPATGDTNSPSRDIAITSRTWIRVGLAMFAVGFGTNLFAPMLKVYRDQDGISEASVTAMFGIYAAGLVPALLIFGPISDHYGRRAVVRPALILVAVASGILAAGSEAPEWVLYVGRWIMGFGVGMAMSSGSAWIKQLSVDRPSAGPRRATIVLSAGFGGGPLIAAQFAQFVPAPQVTPYLLHIALVLVTVPLVWGVPETQFPAAGRVTRPPLVPRIALTGRFFWAVAAWAPWVFGTATVAFTSIPGFVTDNVAYPIAYLGLISGVGMFSGVFIQPVAAQLASRGWLPLSVVGLGAASVGLLVGGIAVELGSALLVVPAAIILGCSYGIMMVSGLREVEIIAEPHELGALIGVFYTLTYTGFAVPFVLAVLGPFVGEVFGIGPVRGFIACLAFGVVVCLVSTVPVARAASRAVAHPRHEI</sequence>
<keyword evidence="4 7" id="KW-0812">Transmembrane</keyword>
<dbReference type="Pfam" id="PF07690">
    <property type="entry name" value="MFS_1"/>
    <property type="match status" value="1"/>
</dbReference>
<proteinExistence type="predicted"/>
<evidence type="ECO:0000259" key="8">
    <source>
        <dbReference type="PROSITE" id="PS50850"/>
    </source>
</evidence>
<dbReference type="InterPro" id="IPR011701">
    <property type="entry name" value="MFS"/>
</dbReference>
<dbReference type="InterPro" id="IPR050171">
    <property type="entry name" value="MFS_Transporters"/>
</dbReference>
<dbReference type="InterPro" id="IPR036259">
    <property type="entry name" value="MFS_trans_sf"/>
</dbReference>
<evidence type="ECO:0000256" key="7">
    <source>
        <dbReference type="SAM" id="Phobius"/>
    </source>
</evidence>
<keyword evidence="2" id="KW-0813">Transport</keyword>
<organism evidence="9 10">
    <name type="scientific">Kocuria gwangalliensis</name>
    <dbReference type="NCBI Taxonomy" id="501592"/>
    <lineage>
        <taxon>Bacteria</taxon>
        <taxon>Bacillati</taxon>
        <taxon>Actinomycetota</taxon>
        <taxon>Actinomycetes</taxon>
        <taxon>Micrococcales</taxon>
        <taxon>Micrococcaceae</taxon>
        <taxon>Kocuria</taxon>
    </lineage>
</organism>
<gene>
    <name evidence="9" type="ORF">GCM10025781_01200</name>
</gene>
<dbReference type="EMBL" id="BAABLN010000001">
    <property type="protein sequence ID" value="GAA4688283.1"/>
    <property type="molecule type" value="Genomic_DNA"/>
</dbReference>
<keyword evidence="5 7" id="KW-1133">Transmembrane helix</keyword>
<feature type="transmembrane region" description="Helical" evidence="7">
    <location>
        <begin position="243"/>
        <end position="266"/>
    </location>
</feature>
<feature type="transmembrane region" description="Helical" evidence="7">
    <location>
        <begin position="135"/>
        <end position="153"/>
    </location>
</feature>
<evidence type="ECO:0000256" key="1">
    <source>
        <dbReference type="ARBA" id="ARBA00004651"/>
    </source>
</evidence>
<feature type="transmembrane region" description="Helical" evidence="7">
    <location>
        <begin position="111"/>
        <end position="129"/>
    </location>
</feature>
<evidence type="ECO:0000256" key="4">
    <source>
        <dbReference type="ARBA" id="ARBA00022692"/>
    </source>
</evidence>
<feature type="domain" description="Major facilitator superfamily (MFS) profile" evidence="8">
    <location>
        <begin position="45"/>
        <end position="433"/>
    </location>
</feature>
<accession>A0ABP8WIA0</accession>
<feature type="transmembrane region" description="Helical" evidence="7">
    <location>
        <begin position="337"/>
        <end position="359"/>
    </location>
</feature>
<feature type="transmembrane region" description="Helical" evidence="7">
    <location>
        <begin position="174"/>
        <end position="192"/>
    </location>
</feature>
<keyword evidence="3" id="KW-1003">Cell membrane</keyword>
<comment type="caution">
    <text evidence="9">The sequence shown here is derived from an EMBL/GenBank/DDBJ whole genome shotgun (WGS) entry which is preliminary data.</text>
</comment>
<keyword evidence="10" id="KW-1185">Reference proteome</keyword>
<feature type="transmembrane region" description="Helical" evidence="7">
    <location>
        <begin position="310"/>
        <end position="331"/>
    </location>
</feature>
<dbReference type="Proteomes" id="UP001501446">
    <property type="component" value="Unassembled WGS sequence"/>
</dbReference>
<protein>
    <submittedName>
        <fullName evidence="9">MFS transporter</fullName>
    </submittedName>
</protein>
<dbReference type="PANTHER" id="PTHR23517">
    <property type="entry name" value="RESISTANCE PROTEIN MDTM, PUTATIVE-RELATED-RELATED"/>
    <property type="match status" value="1"/>
</dbReference>
<reference evidence="10" key="1">
    <citation type="journal article" date="2019" name="Int. J. Syst. Evol. Microbiol.">
        <title>The Global Catalogue of Microorganisms (GCM) 10K type strain sequencing project: providing services to taxonomists for standard genome sequencing and annotation.</title>
        <authorList>
            <consortium name="The Broad Institute Genomics Platform"/>
            <consortium name="The Broad Institute Genome Sequencing Center for Infectious Disease"/>
            <person name="Wu L."/>
            <person name="Ma J."/>
        </authorList>
    </citation>
    <scope>NUCLEOTIDE SEQUENCE [LARGE SCALE GENOMIC DNA]</scope>
    <source>
        <strain evidence="10">JCM 18958</strain>
    </source>
</reference>
<dbReference type="RefSeq" id="WP_345310223.1">
    <property type="nucleotide sequence ID" value="NZ_BAABLN010000001.1"/>
</dbReference>
<feature type="transmembrane region" description="Helical" evidence="7">
    <location>
        <begin position="278"/>
        <end position="298"/>
    </location>
</feature>
<dbReference type="PROSITE" id="PS50850">
    <property type="entry name" value="MFS"/>
    <property type="match status" value="1"/>
</dbReference>
<dbReference type="SUPFAM" id="SSF103473">
    <property type="entry name" value="MFS general substrate transporter"/>
    <property type="match status" value="1"/>
</dbReference>
<evidence type="ECO:0000313" key="10">
    <source>
        <dbReference type="Proteomes" id="UP001501446"/>
    </source>
</evidence>
<dbReference type="Gene3D" id="1.20.1250.20">
    <property type="entry name" value="MFS general substrate transporter like domains"/>
    <property type="match status" value="1"/>
</dbReference>
<feature type="transmembrane region" description="Helical" evidence="7">
    <location>
        <begin position="410"/>
        <end position="430"/>
    </location>
</feature>
<feature type="transmembrane region" description="Helical" evidence="7">
    <location>
        <begin position="371"/>
        <end position="398"/>
    </location>
</feature>
<evidence type="ECO:0000256" key="5">
    <source>
        <dbReference type="ARBA" id="ARBA00022989"/>
    </source>
</evidence>